<protein>
    <submittedName>
        <fullName evidence="1">Uncharacterized protein</fullName>
    </submittedName>
</protein>
<accession>A0A7X3S7U2</accession>
<dbReference type="RefSeq" id="WP_160775306.1">
    <property type="nucleotide sequence ID" value="NZ_WUMV01000003.1"/>
</dbReference>
<dbReference type="EMBL" id="WUMV01000003">
    <property type="protein sequence ID" value="MXN65085.1"/>
    <property type="molecule type" value="Genomic_DNA"/>
</dbReference>
<name>A0A7X3S7U2_9HYPH</name>
<gene>
    <name evidence="1" type="ORF">GR183_09215</name>
</gene>
<dbReference type="Pfam" id="PF19788">
    <property type="entry name" value="DUF6272"/>
    <property type="match status" value="1"/>
</dbReference>
<dbReference type="Proteomes" id="UP000433101">
    <property type="component" value="Unassembled WGS sequence"/>
</dbReference>
<evidence type="ECO:0000313" key="1">
    <source>
        <dbReference type="EMBL" id="MXN65085.1"/>
    </source>
</evidence>
<keyword evidence="2" id="KW-1185">Reference proteome</keyword>
<organism evidence="1 2">
    <name type="scientific">Stappia sediminis</name>
    <dbReference type="NCBI Taxonomy" id="2692190"/>
    <lineage>
        <taxon>Bacteria</taxon>
        <taxon>Pseudomonadati</taxon>
        <taxon>Pseudomonadota</taxon>
        <taxon>Alphaproteobacteria</taxon>
        <taxon>Hyphomicrobiales</taxon>
        <taxon>Stappiaceae</taxon>
        <taxon>Stappia</taxon>
    </lineage>
</organism>
<proteinExistence type="predicted"/>
<comment type="caution">
    <text evidence="1">The sequence shown here is derived from an EMBL/GenBank/DDBJ whole genome shotgun (WGS) entry which is preliminary data.</text>
</comment>
<sequence>MLANELYGLKKDLRERGIVFAYSGYVTENVLSGVGDALKKKLAIEDADTKTIRSVFAVFVEQMQNIIRYSVEQLPSPDLPPSADHPAELRYGILTIGQEGADYVVHAGNLVMKSDVPRMRERLSAIQAMNREQLKFAYKEQLRSGPDEHSKGAGIGFIEIARRASSPIEFDFMDIDGKLAFFALKATI</sequence>
<dbReference type="InterPro" id="IPR046239">
    <property type="entry name" value="DUF6272"/>
</dbReference>
<reference evidence="1 2" key="1">
    <citation type="submission" date="2019-12" db="EMBL/GenBank/DDBJ databases">
        <authorList>
            <person name="Li M."/>
        </authorList>
    </citation>
    <scope>NUCLEOTIDE SEQUENCE [LARGE SCALE GENOMIC DNA]</scope>
    <source>
        <strain evidence="1 2">GBMRC 2046</strain>
    </source>
</reference>
<dbReference type="NCBIfam" id="NF038262">
    <property type="entry name" value="SiaB_fam_kinase"/>
    <property type="match status" value="1"/>
</dbReference>
<evidence type="ECO:0000313" key="2">
    <source>
        <dbReference type="Proteomes" id="UP000433101"/>
    </source>
</evidence>
<dbReference type="AlphaFoldDB" id="A0A7X3S7U2"/>